<dbReference type="InterPro" id="IPR006016">
    <property type="entry name" value="UspA"/>
</dbReference>
<accession>A0A372EQI7</accession>
<dbReference type="Pfam" id="PF00582">
    <property type="entry name" value="Usp"/>
    <property type="match status" value="1"/>
</dbReference>
<reference evidence="3 4" key="1">
    <citation type="submission" date="2018-08" db="EMBL/GenBank/DDBJ databases">
        <title>Hydrogenophaga sp. LA-38 isolated from sludge.</title>
        <authorList>
            <person name="Im W.-T."/>
        </authorList>
    </citation>
    <scope>NUCLEOTIDE SEQUENCE [LARGE SCALE GENOMIC DNA]</scope>
    <source>
        <strain evidence="3 4">LA-38</strain>
    </source>
</reference>
<name>A0A372EQI7_9BURK</name>
<dbReference type="PRINTS" id="PR01438">
    <property type="entry name" value="UNVRSLSTRESS"/>
</dbReference>
<dbReference type="InterPro" id="IPR014729">
    <property type="entry name" value="Rossmann-like_a/b/a_fold"/>
</dbReference>
<dbReference type="AlphaFoldDB" id="A0A372EQI7"/>
<proteinExistence type="inferred from homology"/>
<sequence length="140" mass="15281">MKILIAADGSACTKRLLAFIAAHDEWLGPQHRYTVLHCVPAIPHRAAAFVGKPQVQALYRDDAETVLRPIRTFLNRHLQGVAFVHRVGSPGSTIAKFASERRFDLVMMGTHGHGAMAGLVMGSVATKVMSLCRTPVLLVR</sequence>
<evidence type="ECO:0000259" key="2">
    <source>
        <dbReference type="Pfam" id="PF00582"/>
    </source>
</evidence>
<dbReference type="Gene3D" id="3.40.50.620">
    <property type="entry name" value="HUPs"/>
    <property type="match status" value="1"/>
</dbReference>
<organism evidence="3 4">
    <name type="scientific">Hydrogenophaga borbori</name>
    <dbReference type="NCBI Taxonomy" id="2294117"/>
    <lineage>
        <taxon>Bacteria</taxon>
        <taxon>Pseudomonadati</taxon>
        <taxon>Pseudomonadota</taxon>
        <taxon>Betaproteobacteria</taxon>
        <taxon>Burkholderiales</taxon>
        <taxon>Comamonadaceae</taxon>
        <taxon>Hydrogenophaga</taxon>
    </lineage>
</organism>
<dbReference type="PANTHER" id="PTHR46268:SF6">
    <property type="entry name" value="UNIVERSAL STRESS PROTEIN UP12"/>
    <property type="match status" value="1"/>
</dbReference>
<dbReference type="EMBL" id="QVLS01000001">
    <property type="protein sequence ID" value="RFP82812.1"/>
    <property type="molecule type" value="Genomic_DNA"/>
</dbReference>
<comment type="caution">
    <text evidence="3">The sequence shown here is derived from an EMBL/GenBank/DDBJ whole genome shotgun (WGS) entry which is preliminary data.</text>
</comment>
<gene>
    <name evidence="3" type="ORF">DY262_03050</name>
</gene>
<evidence type="ECO:0000313" key="3">
    <source>
        <dbReference type="EMBL" id="RFP82812.1"/>
    </source>
</evidence>
<dbReference type="CDD" id="cd00293">
    <property type="entry name" value="USP-like"/>
    <property type="match status" value="1"/>
</dbReference>
<feature type="domain" description="UspA" evidence="2">
    <location>
        <begin position="2"/>
        <end position="140"/>
    </location>
</feature>
<dbReference type="InterPro" id="IPR006015">
    <property type="entry name" value="Universal_stress_UspA"/>
</dbReference>
<dbReference type="PANTHER" id="PTHR46268">
    <property type="entry name" value="STRESS RESPONSE PROTEIN NHAX"/>
    <property type="match status" value="1"/>
</dbReference>
<dbReference type="SUPFAM" id="SSF52402">
    <property type="entry name" value="Adenine nucleotide alpha hydrolases-like"/>
    <property type="match status" value="1"/>
</dbReference>
<dbReference type="RefSeq" id="WP_116957481.1">
    <property type="nucleotide sequence ID" value="NZ_QVLS01000001.1"/>
</dbReference>
<comment type="similarity">
    <text evidence="1">Belongs to the universal stress protein A family.</text>
</comment>
<evidence type="ECO:0000256" key="1">
    <source>
        <dbReference type="ARBA" id="ARBA00008791"/>
    </source>
</evidence>
<evidence type="ECO:0000313" key="4">
    <source>
        <dbReference type="Proteomes" id="UP000261931"/>
    </source>
</evidence>
<protein>
    <submittedName>
        <fullName evidence="3">Universal stress protein</fullName>
    </submittedName>
</protein>
<keyword evidence="4" id="KW-1185">Reference proteome</keyword>
<dbReference type="Proteomes" id="UP000261931">
    <property type="component" value="Unassembled WGS sequence"/>
</dbReference>